<sequence length="349" mass="39822">MPYPEPNYEHEFSDAYNPMINDDHDYDHTDYMSECLMDTNLRLESHAPYPHHPTPSMDLSFPSHPTTQSVLASISVFTLVRDVHDSLKSCELFRADTQYDVEFRANELANYATFRNAIKQRTAAYLRSQFFRICRLSDIRDHIVPFNGDGSSRASRSRSGVTMSTHKSIDWLLTDADLDVILEHHRANLPHRDSRLELGVVRYTKAQAATLSIADTSPEYKYFDEVFSSRRAAHGKVILNSGKYVGEWLRGGHRLDDELVVQPALKKHGQSKITITDRDRVCFTSGLNEVAVPRSLAYVTVREDVLSKFLEFAFELQQAFGPRQQVTPEAVAEKIPSFRPALDLLLKNK</sequence>
<dbReference type="OrthoDB" id="10249589at2759"/>
<name>A0A4Z1STH2_GIAMU</name>
<gene>
    <name evidence="1" type="ORF">GMRT_11965</name>
</gene>
<dbReference type="VEuPathDB" id="GiardiaDB:GMRT_11965"/>
<evidence type="ECO:0000313" key="1">
    <source>
        <dbReference type="EMBL" id="TNJ29222.1"/>
    </source>
</evidence>
<keyword evidence="2" id="KW-1185">Reference proteome</keyword>
<comment type="caution">
    <text evidence="1">The sequence shown here is derived from an EMBL/GenBank/DDBJ whole genome shotgun (WGS) entry which is preliminary data.</text>
</comment>
<organism evidence="1 2">
    <name type="scientific">Giardia muris</name>
    <dbReference type="NCBI Taxonomy" id="5742"/>
    <lineage>
        <taxon>Eukaryota</taxon>
        <taxon>Metamonada</taxon>
        <taxon>Diplomonadida</taxon>
        <taxon>Hexamitidae</taxon>
        <taxon>Giardiinae</taxon>
        <taxon>Giardia</taxon>
    </lineage>
</organism>
<dbReference type="Proteomes" id="UP000315496">
    <property type="component" value="Chromosome 2"/>
</dbReference>
<dbReference type="EMBL" id="VDLU01000002">
    <property type="protein sequence ID" value="TNJ29222.1"/>
    <property type="molecule type" value="Genomic_DNA"/>
</dbReference>
<proteinExistence type="predicted"/>
<protein>
    <submittedName>
        <fullName evidence="1">Uncharacterized protein</fullName>
    </submittedName>
</protein>
<accession>A0A4Z1STH2</accession>
<evidence type="ECO:0000313" key="2">
    <source>
        <dbReference type="Proteomes" id="UP000315496"/>
    </source>
</evidence>
<reference evidence="1 2" key="1">
    <citation type="submission" date="2019-05" db="EMBL/GenBank/DDBJ databases">
        <title>The compact genome of Giardia muris reveals important steps in the evolution of intestinal protozoan parasites.</title>
        <authorList>
            <person name="Xu F."/>
            <person name="Jimenez-Gonzalez A."/>
            <person name="Einarsson E."/>
            <person name="Astvaldsson A."/>
            <person name="Peirasmaki D."/>
            <person name="Eckmann L."/>
            <person name="Andersson J.O."/>
            <person name="Svard S.G."/>
            <person name="Jerlstrom-Hultqvist J."/>
        </authorList>
    </citation>
    <scope>NUCLEOTIDE SEQUENCE [LARGE SCALE GENOMIC DNA]</scope>
    <source>
        <strain evidence="1 2">Roberts-Thomson</strain>
    </source>
</reference>
<dbReference type="AlphaFoldDB" id="A0A4Z1STH2"/>